<dbReference type="GeneID" id="107265565"/>
<dbReference type="InterPro" id="IPR011989">
    <property type="entry name" value="ARM-like"/>
</dbReference>
<evidence type="ECO:0000256" key="4">
    <source>
        <dbReference type="ARBA" id="ARBA00061308"/>
    </source>
</evidence>
<keyword evidence="6" id="KW-1185">Reference proteome</keyword>
<dbReference type="GO" id="GO:0005634">
    <property type="term" value="C:nucleus"/>
    <property type="evidence" value="ECO:0007669"/>
    <property type="project" value="TreeGrafter"/>
</dbReference>
<dbReference type="GO" id="GO:0006974">
    <property type="term" value="P:DNA damage response"/>
    <property type="evidence" value="ECO:0007669"/>
    <property type="project" value="InterPro"/>
</dbReference>
<dbReference type="InterPro" id="IPR016024">
    <property type="entry name" value="ARM-type_fold"/>
</dbReference>
<dbReference type="InterPro" id="IPR038904">
    <property type="entry name" value="BRAT1"/>
</dbReference>
<dbReference type="SUPFAM" id="SSF48371">
    <property type="entry name" value="ARM repeat"/>
    <property type="match status" value="1"/>
</dbReference>
<comment type="subcellular location">
    <subcellularLocation>
        <location evidence="1">Cytoplasm</location>
    </subcellularLocation>
</comment>
<dbReference type="PANTHER" id="PTHR21331:SF2">
    <property type="entry name" value="BRCA1-ASSOCIATED ATM ACTIVATOR 1"/>
    <property type="match status" value="1"/>
</dbReference>
<reference evidence="7 8" key="1">
    <citation type="submission" date="2025-04" db="UniProtKB">
        <authorList>
            <consortium name="RefSeq"/>
        </authorList>
    </citation>
    <scope>IDENTIFICATION</scope>
</reference>
<evidence type="ECO:0000313" key="8">
    <source>
        <dbReference type="RefSeq" id="XP_024938666.1"/>
    </source>
</evidence>
<comment type="similarity">
    <text evidence="4">Belongs to the BRAT1 family.</text>
</comment>
<evidence type="ECO:0000256" key="1">
    <source>
        <dbReference type="ARBA" id="ARBA00004496"/>
    </source>
</evidence>
<keyword evidence="2" id="KW-0963">Cytoplasm</keyword>
<feature type="compositionally biased region" description="Low complexity" evidence="5">
    <location>
        <begin position="848"/>
        <end position="867"/>
    </location>
</feature>
<evidence type="ECO:0000256" key="3">
    <source>
        <dbReference type="ARBA" id="ARBA00022737"/>
    </source>
</evidence>
<name>A0AAJ7RD21_CEPCN</name>
<dbReference type="Gene3D" id="1.25.10.10">
    <property type="entry name" value="Leucine-rich Repeat Variant"/>
    <property type="match status" value="1"/>
</dbReference>
<dbReference type="Pfam" id="PF02985">
    <property type="entry name" value="HEAT"/>
    <property type="match status" value="1"/>
</dbReference>
<evidence type="ECO:0000313" key="7">
    <source>
        <dbReference type="RefSeq" id="XP_015590637.1"/>
    </source>
</evidence>
<dbReference type="AlphaFoldDB" id="A0AAJ7RD21"/>
<gene>
    <name evidence="7 8" type="primary">LOC107265565</name>
</gene>
<evidence type="ECO:0000256" key="2">
    <source>
        <dbReference type="ARBA" id="ARBA00022490"/>
    </source>
</evidence>
<proteinExistence type="inferred from homology"/>
<dbReference type="RefSeq" id="XP_024938666.1">
    <property type="nucleotide sequence ID" value="XM_025082898.1"/>
</dbReference>
<keyword evidence="3" id="KW-0677">Repeat</keyword>
<dbReference type="GO" id="GO:0008283">
    <property type="term" value="P:cell population proliferation"/>
    <property type="evidence" value="ECO:0007669"/>
    <property type="project" value="InterPro"/>
</dbReference>
<accession>A0AAJ7RD21</accession>
<organism evidence="6 8">
    <name type="scientific">Cephus cinctus</name>
    <name type="common">Wheat stem sawfly</name>
    <dbReference type="NCBI Taxonomy" id="211228"/>
    <lineage>
        <taxon>Eukaryota</taxon>
        <taxon>Metazoa</taxon>
        <taxon>Ecdysozoa</taxon>
        <taxon>Arthropoda</taxon>
        <taxon>Hexapoda</taxon>
        <taxon>Insecta</taxon>
        <taxon>Pterygota</taxon>
        <taxon>Neoptera</taxon>
        <taxon>Endopterygota</taxon>
        <taxon>Hymenoptera</taxon>
        <taxon>Cephoidea</taxon>
        <taxon>Cephidae</taxon>
        <taxon>Cephus</taxon>
    </lineage>
</organism>
<protein>
    <submittedName>
        <fullName evidence="7 8">Uncharacterized protein LOC107265565</fullName>
    </submittedName>
</protein>
<dbReference type="KEGG" id="ccin:107265565"/>
<dbReference type="InterPro" id="IPR000357">
    <property type="entry name" value="HEAT"/>
</dbReference>
<sequence length="978" mass="112518">MTTCNTTEKLDEVLQLFLLPDYNVVSTTYLDLLLSRIAQSDKLVEKSDFEYFNTFQHWVLKALETWSSGIKPCQAVTTFTLRLIGHIGKSEIHFHFWYRENLYNKICDVLNLHNDKLSVSVKMAYVDMLSSLCTHTSGRHWILESGVWKDVIRLAHCNQTIYVTRESQKFIWTLLLHESQRPHICTPIILEAARPFTDNTVHNEFQKVLEETYLDQNKYLCSTIILLTSIIENTMFHSKENTIPLLVMELTNLEARIKALFEACISTTFFQHIHKLLVLLIFVKLKQGISPLTKVIDQDVINNFHEDYCYIHRLLLNKKFIKDTIKTQSYGLVFWKKLQNISNFKQPNEHKFEHQVICLMVLPLFISLRISYLNNDLFETYIDRMFDITCAPVQRLGYNMREIIYKSDICMESLSRYSLDQVLQIVHIMDRDVAVITFQTMCHVLKNYMIASSEESELYETDTSNLCNPQNPPKKRLNRSLFDGDAIQQYPCLLSSILNGLAIITEKFKIKWQESVETICLLSLAQDLLNNKQISSNITVQALKICKLSIENFMPPQLALLVDNHGHIDDLGPTLYRRIHDPNWEVRDSVLETLKTIAMISEYKYPAFQKFLVKNDFLQMAVSITLSDAESYVRASALSFLAITVRINELWEEKLCDANLADITIQLMAEETEAIVRREAVILMKELYVHRKWSKSTVDIMSRSMAVAAVLDLHWEVKVNAIEYWKQFIISHFTDQGMLDGSFPSMTFSKEHRKIIALNETEIKRRIRKALDKLAEQSCLGILLAALEDESDFVVCKAAADVITQLKNFLLKYKIDEPVPDRPLPKDSATIDSSYKKESPPPSPPTPSTSLPPTTPTSSVTATSPTSFADSDVPMASDKGNILESIVESDDMNLLAAIYKDSLRVGGEELKLPDHNKLRVVAQVTQVEFLNTILNLDLNAYIEEKSRWLQTYTDSFESILDDILTVYHTKNVISMDCY</sequence>
<evidence type="ECO:0000256" key="5">
    <source>
        <dbReference type="SAM" id="MobiDB-lite"/>
    </source>
</evidence>
<dbReference type="GO" id="GO:0005737">
    <property type="term" value="C:cytoplasm"/>
    <property type="evidence" value="ECO:0007669"/>
    <property type="project" value="UniProtKB-SubCell"/>
</dbReference>
<feature type="region of interest" description="Disordered" evidence="5">
    <location>
        <begin position="822"/>
        <end position="874"/>
    </location>
</feature>
<evidence type="ECO:0000313" key="6">
    <source>
        <dbReference type="Proteomes" id="UP000694920"/>
    </source>
</evidence>
<dbReference type="Proteomes" id="UP000694920">
    <property type="component" value="Unplaced"/>
</dbReference>
<dbReference type="PANTHER" id="PTHR21331">
    <property type="entry name" value="BRCA1-ASSOCIATED ATM ACTIVATOR 1"/>
    <property type="match status" value="1"/>
</dbReference>
<dbReference type="RefSeq" id="XP_015590637.1">
    <property type="nucleotide sequence ID" value="XM_015735151.2"/>
</dbReference>